<dbReference type="EMBL" id="JBEDUW010000173">
    <property type="protein sequence ID" value="KAK9905120.1"/>
    <property type="molecule type" value="Genomic_DNA"/>
</dbReference>
<keyword evidence="2" id="KW-1185">Reference proteome</keyword>
<organism evidence="1 2">
    <name type="scientific">Rubus argutus</name>
    <name type="common">Southern blackberry</name>
    <dbReference type="NCBI Taxonomy" id="59490"/>
    <lineage>
        <taxon>Eukaryota</taxon>
        <taxon>Viridiplantae</taxon>
        <taxon>Streptophyta</taxon>
        <taxon>Embryophyta</taxon>
        <taxon>Tracheophyta</taxon>
        <taxon>Spermatophyta</taxon>
        <taxon>Magnoliopsida</taxon>
        <taxon>eudicotyledons</taxon>
        <taxon>Gunneridae</taxon>
        <taxon>Pentapetalae</taxon>
        <taxon>rosids</taxon>
        <taxon>fabids</taxon>
        <taxon>Rosales</taxon>
        <taxon>Rosaceae</taxon>
        <taxon>Rosoideae</taxon>
        <taxon>Rosoideae incertae sedis</taxon>
        <taxon>Rubus</taxon>
    </lineage>
</organism>
<proteinExistence type="predicted"/>
<comment type="caution">
    <text evidence="1">The sequence shown here is derived from an EMBL/GenBank/DDBJ whole genome shotgun (WGS) entry which is preliminary data.</text>
</comment>
<sequence>MDAGYCLVVIPVSSENGWCSVKWVVGGSAEDTQLWRCEARLVGKEEWWRGKRRMQDDQGDEVDLGK</sequence>
<dbReference type="Proteomes" id="UP001457282">
    <property type="component" value="Unassembled WGS sequence"/>
</dbReference>
<accession>A0AAW1VP98</accession>
<dbReference type="AlphaFoldDB" id="A0AAW1VP98"/>
<evidence type="ECO:0008006" key="3">
    <source>
        <dbReference type="Google" id="ProtNLM"/>
    </source>
</evidence>
<reference evidence="1 2" key="1">
    <citation type="journal article" date="2023" name="G3 (Bethesda)">
        <title>A chromosome-length genome assembly and annotation of blackberry (Rubus argutus, cv. 'Hillquist').</title>
        <authorList>
            <person name="Bruna T."/>
            <person name="Aryal R."/>
            <person name="Dudchenko O."/>
            <person name="Sargent D.J."/>
            <person name="Mead D."/>
            <person name="Buti M."/>
            <person name="Cavallini A."/>
            <person name="Hytonen T."/>
            <person name="Andres J."/>
            <person name="Pham M."/>
            <person name="Weisz D."/>
            <person name="Mascagni F."/>
            <person name="Usai G."/>
            <person name="Natali L."/>
            <person name="Bassil N."/>
            <person name="Fernandez G.E."/>
            <person name="Lomsadze A."/>
            <person name="Armour M."/>
            <person name="Olukolu B."/>
            <person name="Poorten T."/>
            <person name="Britton C."/>
            <person name="Davik J."/>
            <person name="Ashrafi H."/>
            <person name="Aiden E.L."/>
            <person name="Borodovsky M."/>
            <person name="Worthington M."/>
        </authorList>
    </citation>
    <scope>NUCLEOTIDE SEQUENCE [LARGE SCALE GENOMIC DNA]</scope>
    <source>
        <strain evidence="1">PI 553951</strain>
    </source>
</reference>
<evidence type="ECO:0000313" key="2">
    <source>
        <dbReference type="Proteomes" id="UP001457282"/>
    </source>
</evidence>
<protein>
    <recommendedName>
        <fullName evidence="3">MHC class I antigen</fullName>
    </recommendedName>
</protein>
<gene>
    <name evidence="1" type="ORF">M0R45_000456</name>
</gene>
<name>A0AAW1VP98_RUBAR</name>
<evidence type="ECO:0000313" key="1">
    <source>
        <dbReference type="EMBL" id="KAK9905120.1"/>
    </source>
</evidence>